<feature type="coiled-coil region" evidence="4">
    <location>
        <begin position="227"/>
        <end position="493"/>
    </location>
</feature>
<dbReference type="GO" id="GO:0016887">
    <property type="term" value="F:ATP hydrolysis activity"/>
    <property type="evidence" value="ECO:0007669"/>
    <property type="project" value="InterPro"/>
</dbReference>
<feature type="coiled-coil region" evidence="4">
    <location>
        <begin position="676"/>
        <end position="775"/>
    </location>
</feature>
<evidence type="ECO:0000259" key="5">
    <source>
        <dbReference type="Pfam" id="PF13476"/>
    </source>
</evidence>
<evidence type="ECO:0000256" key="3">
    <source>
        <dbReference type="ARBA" id="ARBA00013368"/>
    </source>
</evidence>
<dbReference type="Proteomes" id="UP000051886">
    <property type="component" value="Unassembled WGS sequence"/>
</dbReference>
<keyword evidence="4" id="KW-0175">Coiled coil</keyword>
<evidence type="ECO:0000256" key="1">
    <source>
        <dbReference type="ARBA" id="ARBA00006930"/>
    </source>
</evidence>
<evidence type="ECO:0000313" key="7">
    <source>
        <dbReference type="Proteomes" id="UP000051886"/>
    </source>
</evidence>
<dbReference type="PANTHER" id="PTHR32114">
    <property type="entry name" value="ABC TRANSPORTER ABCH.3"/>
    <property type="match status" value="1"/>
</dbReference>
<dbReference type="GO" id="GO:0004527">
    <property type="term" value="F:exonuclease activity"/>
    <property type="evidence" value="ECO:0007669"/>
    <property type="project" value="UniProtKB-KW"/>
</dbReference>
<dbReference type="AlphaFoldDB" id="A0A0R2L566"/>
<dbReference type="Gene3D" id="3.40.50.300">
    <property type="entry name" value="P-loop containing nucleotide triphosphate hydrolases"/>
    <property type="match status" value="2"/>
</dbReference>
<proteinExistence type="inferred from homology"/>
<reference evidence="6 7" key="1">
    <citation type="journal article" date="2015" name="Genome Announc.">
        <title>Expanding the biotechnology potential of lactobacilli through comparative genomics of 213 strains and associated genera.</title>
        <authorList>
            <person name="Sun Z."/>
            <person name="Harris H.M."/>
            <person name="McCann A."/>
            <person name="Guo C."/>
            <person name="Argimon S."/>
            <person name="Zhang W."/>
            <person name="Yang X."/>
            <person name="Jeffery I.B."/>
            <person name="Cooney J.C."/>
            <person name="Kagawa T.F."/>
            <person name="Liu W."/>
            <person name="Song Y."/>
            <person name="Salvetti E."/>
            <person name="Wrobel A."/>
            <person name="Rasinkangas P."/>
            <person name="Parkhill J."/>
            <person name="Rea M.C."/>
            <person name="O'Sullivan O."/>
            <person name="Ritari J."/>
            <person name="Douillard F.P."/>
            <person name="Paul Ross R."/>
            <person name="Yang R."/>
            <person name="Briner A.E."/>
            <person name="Felis G.E."/>
            <person name="de Vos W.M."/>
            <person name="Barrangou R."/>
            <person name="Klaenhammer T.R."/>
            <person name="Caufield P.W."/>
            <person name="Cui Y."/>
            <person name="Zhang H."/>
            <person name="O'Toole P.W."/>
        </authorList>
    </citation>
    <scope>NUCLEOTIDE SEQUENCE [LARGE SCALE GENOMIC DNA]</scope>
    <source>
        <strain evidence="6 7">NBRC 103219</strain>
    </source>
</reference>
<sequence>MKNFGPYVNETVDFSAFFDASVFLISGKTGTGKTTIFDAMCFALFGQTSGNERDAYEMRSDFADDQDLTEVMFEFEDQQKNYQITRSPKQTVASKRGNGQTERAAKVSLIYRDVSGEKREIDKINQANRFISDLLNLTAEQFSQIVILPQGQFRNFLSADSNSKETVLRELFGTEFYQRFVDNIKERNKERQAATKQQLEHLHELQKNVQVDKPELVDINRPVPDWLEQLALELKKQRALIAKYQAKYQENDQQKTKLDRLFQTQQSLLDDQNKLAEYQKQAQGLEKQKSQFDQLQVQLQELEWANKQQATLKDYTDAADLTERLKAKQESETKKQATLQQELAQNKVQQKQLTEAEPQIEKYQGQIERLKDKVALYQKVEQLQADHKEMLVQVKQQKKEVAKAQEEVKQSTKRQAKLEKGLQEYADLHQKELQLQAKKDQVQNLEQKLADLKQAAEQKNATITELKALRTELGQLQENVQAAQDKYQDLDAKFAADQIVSLAARLKPGQPCPLCGATDHPHPANVKTMSEPVTKQQVKAAQKVHQDALAAVNTQKGTVTAREKYLTQQDLTLKKQQAKLVESLALRSDASLDNVIHAVQVSRQQLVTDTETFDKRQATSQKMQEQLTTLQQQQTALENASQTAAENCQQAQLAEQKLAIEYEQTKAQLPKKYASSQELQEQLKSWKESVTDFKQQQQTVQKKHNVLSNNIAAVESGLKERTQQLKKAQINYTVAQEKLRTACRNYSGEMDLSRLQTLSQQLDSLTTLRSQLEKYHEKLTINQTKQKQLAKRIADRPTPQIEQTKKQIAQIKLKQDTLFQQRSKVNHVFQQNQDTYTKVSQIWQDYQSQIDQDQQWTQLAEVVSGKGKLKLNIERYVLQSYFKQVLEVANQRFAELTGGRYSFCLDDKAGSYASNTGLELNIYDDNAGKIRSVRTLSGGESFIAALCLALALGEVVSAQAGGVSVEALFVDEGFGSLDTDSLQMALDALRAIEGENRLIGIISHVTELRTEIPDQLHVLSENGRSSLKYEHEFEE</sequence>
<organism evidence="6 7">
    <name type="scientific">Ligilactobacillus pobuzihii</name>
    <dbReference type="NCBI Taxonomy" id="449659"/>
    <lineage>
        <taxon>Bacteria</taxon>
        <taxon>Bacillati</taxon>
        <taxon>Bacillota</taxon>
        <taxon>Bacilli</taxon>
        <taxon>Lactobacillales</taxon>
        <taxon>Lactobacillaceae</taxon>
        <taxon>Ligilactobacillus</taxon>
    </lineage>
</organism>
<comment type="subunit">
    <text evidence="2">Heterodimer of SbcC and SbcD.</text>
</comment>
<dbReference type="Pfam" id="PF13476">
    <property type="entry name" value="AAA_23"/>
    <property type="match status" value="1"/>
</dbReference>
<gene>
    <name evidence="6" type="ORF">IV66_GL000674</name>
</gene>
<dbReference type="PANTHER" id="PTHR32114:SF2">
    <property type="entry name" value="ABC TRANSPORTER ABCH.3"/>
    <property type="match status" value="1"/>
</dbReference>
<evidence type="ECO:0000313" key="6">
    <source>
        <dbReference type="EMBL" id="KRN96811.1"/>
    </source>
</evidence>
<comment type="caution">
    <text evidence="6">The sequence shown here is derived from an EMBL/GenBank/DDBJ whole genome shotgun (WGS) entry which is preliminary data.</text>
</comment>
<evidence type="ECO:0000256" key="2">
    <source>
        <dbReference type="ARBA" id="ARBA00011322"/>
    </source>
</evidence>
<comment type="similarity">
    <text evidence="1">Belongs to the SMC family. SbcC subfamily.</text>
</comment>
<dbReference type="EMBL" id="JQCN01000064">
    <property type="protein sequence ID" value="KRN96811.1"/>
    <property type="molecule type" value="Genomic_DNA"/>
</dbReference>
<keyword evidence="6" id="KW-0378">Hydrolase</keyword>
<feature type="domain" description="Rad50/SbcC-type AAA" evidence="5">
    <location>
        <begin position="1"/>
        <end position="288"/>
    </location>
</feature>
<dbReference type="PATRIC" id="fig|449659.4.peg.679"/>
<dbReference type="Pfam" id="PF13558">
    <property type="entry name" value="SbcC_Walker_B"/>
    <property type="match status" value="1"/>
</dbReference>
<name>A0A0R2L566_9LACO</name>
<evidence type="ECO:0000256" key="4">
    <source>
        <dbReference type="SAM" id="Coils"/>
    </source>
</evidence>
<dbReference type="STRING" id="449659.IV66_GL000674"/>
<dbReference type="InterPro" id="IPR038729">
    <property type="entry name" value="Rad50/SbcC_AAA"/>
</dbReference>
<dbReference type="GO" id="GO:0006302">
    <property type="term" value="P:double-strand break repair"/>
    <property type="evidence" value="ECO:0007669"/>
    <property type="project" value="InterPro"/>
</dbReference>
<protein>
    <recommendedName>
        <fullName evidence="3">Nuclease SbcCD subunit C</fullName>
    </recommendedName>
</protein>
<keyword evidence="7" id="KW-1185">Reference proteome</keyword>
<accession>A0A0R2L566</accession>
<dbReference type="InterPro" id="IPR027417">
    <property type="entry name" value="P-loop_NTPase"/>
</dbReference>
<keyword evidence="6" id="KW-0269">Exonuclease</keyword>
<dbReference type="SUPFAM" id="SSF52540">
    <property type="entry name" value="P-loop containing nucleoside triphosphate hydrolases"/>
    <property type="match status" value="1"/>
</dbReference>
<keyword evidence="6" id="KW-0540">Nuclease</keyword>